<feature type="region of interest" description="Disordered" evidence="1">
    <location>
        <begin position="180"/>
        <end position="215"/>
    </location>
</feature>
<keyword evidence="4" id="KW-1185">Reference proteome</keyword>
<dbReference type="InterPro" id="IPR029058">
    <property type="entry name" value="AB_hydrolase_fold"/>
</dbReference>
<dbReference type="Proteomes" id="UP001140074">
    <property type="component" value="Unassembled WGS sequence"/>
</dbReference>
<evidence type="ECO:0000313" key="4">
    <source>
        <dbReference type="Proteomes" id="UP001140074"/>
    </source>
</evidence>
<comment type="caution">
    <text evidence="3">The sequence shown here is derived from an EMBL/GenBank/DDBJ whole genome shotgun (WGS) entry which is preliminary data.</text>
</comment>
<organism evidence="3 4">
    <name type="scientific">Coemansia aciculifera</name>
    <dbReference type="NCBI Taxonomy" id="417176"/>
    <lineage>
        <taxon>Eukaryota</taxon>
        <taxon>Fungi</taxon>
        <taxon>Fungi incertae sedis</taxon>
        <taxon>Zoopagomycota</taxon>
        <taxon>Kickxellomycotina</taxon>
        <taxon>Kickxellomycetes</taxon>
        <taxon>Kickxellales</taxon>
        <taxon>Kickxellaceae</taxon>
        <taxon>Coemansia</taxon>
    </lineage>
</organism>
<feature type="transmembrane region" description="Helical" evidence="2">
    <location>
        <begin position="263"/>
        <end position="283"/>
    </location>
</feature>
<sequence length="606" mass="64345">MAWPLRISSVALLLGVGIQCYVLSYSAHLAGTGEDVRYVTNNELTLLWSSLSGTLSSWTAGHLLVRAHCKHPSNSTHSTRIIWLPVGVISCVALWATFIGGLAALAAGTTTLLYKQECYLQSIWSMAAHVFPILSAGVTLPCLAKELCRQRNTRGDPAVGAGLTQIETQSVVTLAIADSPRCPASPESTSARSEKSEVDTVAGSTNQAIHDAEKPKFDPQLATQPEDDLQASAANEISKPAKLRDIAQLVVQSLRTLVGHSTLASAAAALSVALSALLLNSALQRYRHVHTSPRGYAALVHTTTRFQDDIVRPVTMAIRCTGRPPLEITDSSFSRPQKATIIIEHAIGYPSLVSQSLHAALAAQSHRVCTYDRPGYMLSPQGYAPIAPDALEQALASALHNAGEKAPFYVVGHHSGSEYAHLFANARPEQVVGMSFIYPTAAALHGLLAGVTKTAVGSSLSEAMASVGLLSEADDSVASLNHQRAICALGLPPSTSSTIAGIHGIGQSMIGWALSGSDLAQAQYFEMSQRVNILDAINNTRPAMRIAQKLPVLLFGVSDAGAVQASFIAAVDSHYAIEISDKVEGQSLALERMAMHISRHIELTRL</sequence>
<accession>A0A9W8IHE5</accession>
<feature type="transmembrane region" description="Helical" evidence="2">
    <location>
        <begin position="7"/>
        <end position="27"/>
    </location>
</feature>
<keyword evidence="2" id="KW-0812">Transmembrane</keyword>
<evidence type="ECO:0000256" key="1">
    <source>
        <dbReference type="SAM" id="MobiDB-lite"/>
    </source>
</evidence>
<keyword evidence="2" id="KW-1133">Transmembrane helix</keyword>
<keyword evidence="2" id="KW-0472">Membrane</keyword>
<dbReference type="AlphaFoldDB" id="A0A9W8IHE5"/>
<feature type="transmembrane region" description="Helical" evidence="2">
    <location>
        <begin position="47"/>
        <end position="69"/>
    </location>
</feature>
<protein>
    <recommendedName>
        <fullName evidence="5">AB hydrolase-1 domain-containing protein</fullName>
    </recommendedName>
</protein>
<evidence type="ECO:0000313" key="3">
    <source>
        <dbReference type="EMBL" id="KAJ2859645.1"/>
    </source>
</evidence>
<feature type="transmembrane region" description="Helical" evidence="2">
    <location>
        <begin position="81"/>
        <end position="103"/>
    </location>
</feature>
<dbReference type="Gene3D" id="3.40.50.1820">
    <property type="entry name" value="alpha/beta hydrolase"/>
    <property type="match status" value="1"/>
</dbReference>
<feature type="transmembrane region" description="Helical" evidence="2">
    <location>
        <begin position="123"/>
        <end position="144"/>
    </location>
</feature>
<dbReference type="EMBL" id="JANBUY010000368">
    <property type="protein sequence ID" value="KAJ2859645.1"/>
    <property type="molecule type" value="Genomic_DNA"/>
</dbReference>
<proteinExistence type="predicted"/>
<gene>
    <name evidence="3" type="ORF">GGH94_005986</name>
</gene>
<dbReference type="SUPFAM" id="SSF53474">
    <property type="entry name" value="alpha/beta-Hydrolases"/>
    <property type="match status" value="1"/>
</dbReference>
<name>A0A9W8IHE5_9FUNG</name>
<reference evidence="3" key="1">
    <citation type="submission" date="2022-07" db="EMBL/GenBank/DDBJ databases">
        <title>Phylogenomic reconstructions and comparative analyses of Kickxellomycotina fungi.</title>
        <authorList>
            <person name="Reynolds N.K."/>
            <person name="Stajich J.E."/>
            <person name="Barry K."/>
            <person name="Grigoriev I.V."/>
            <person name="Crous P."/>
            <person name="Smith M.E."/>
        </authorList>
    </citation>
    <scope>NUCLEOTIDE SEQUENCE</scope>
    <source>
        <strain evidence="3">RSA 476</strain>
    </source>
</reference>
<evidence type="ECO:0000256" key="2">
    <source>
        <dbReference type="SAM" id="Phobius"/>
    </source>
</evidence>
<evidence type="ECO:0008006" key="5">
    <source>
        <dbReference type="Google" id="ProtNLM"/>
    </source>
</evidence>